<dbReference type="KEGG" id="clu:CLUG_02155"/>
<keyword evidence="1" id="KW-0472">Membrane</keyword>
<keyword evidence="1" id="KW-0812">Transmembrane</keyword>
<reference evidence="2 3" key="1">
    <citation type="journal article" date="2009" name="Nature">
        <title>Evolution of pathogenicity and sexual reproduction in eight Candida genomes.</title>
        <authorList>
            <person name="Butler G."/>
            <person name="Rasmussen M.D."/>
            <person name="Lin M.F."/>
            <person name="Santos M.A."/>
            <person name="Sakthikumar S."/>
            <person name="Munro C.A."/>
            <person name="Rheinbay E."/>
            <person name="Grabherr M."/>
            <person name="Forche A."/>
            <person name="Reedy J.L."/>
            <person name="Agrafioti I."/>
            <person name="Arnaud M.B."/>
            <person name="Bates S."/>
            <person name="Brown A.J."/>
            <person name="Brunke S."/>
            <person name="Costanzo M.C."/>
            <person name="Fitzpatrick D.A."/>
            <person name="de Groot P.W."/>
            <person name="Harris D."/>
            <person name="Hoyer L.L."/>
            <person name="Hube B."/>
            <person name="Klis F.M."/>
            <person name="Kodira C."/>
            <person name="Lennard N."/>
            <person name="Logue M.E."/>
            <person name="Martin R."/>
            <person name="Neiman A.M."/>
            <person name="Nikolaou E."/>
            <person name="Quail M.A."/>
            <person name="Quinn J."/>
            <person name="Santos M.C."/>
            <person name="Schmitzberger F.F."/>
            <person name="Sherlock G."/>
            <person name="Shah P."/>
            <person name="Silverstein K.A."/>
            <person name="Skrzypek M.S."/>
            <person name="Soll D."/>
            <person name="Staggs R."/>
            <person name="Stansfield I."/>
            <person name="Stumpf M.P."/>
            <person name="Sudbery P.E."/>
            <person name="Srikantha T."/>
            <person name="Zeng Q."/>
            <person name="Berman J."/>
            <person name="Berriman M."/>
            <person name="Heitman J."/>
            <person name="Gow N.A."/>
            <person name="Lorenz M.C."/>
            <person name="Birren B.W."/>
            <person name="Kellis M."/>
            <person name="Cuomo C.A."/>
        </authorList>
    </citation>
    <scope>NUCLEOTIDE SEQUENCE [LARGE SCALE GENOMIC DNA]</scope>
    <source>
        <strain evidence="2 3">ATCC 42720</strain>
    </source>
</reference>
<evidence type="ECO:0000256" key="1">
    <source>
        <dbReference type="SAM" id="Phobius"/>
    </source>
</evidence>
<organism evidence="2 3">
    <name type="scientific">Clavispora lusitaniae (strain ATCC 42720)</name>
    <name type="common">Yeast</name>
    <name type="synonym">Candida lusitaniae</name>
    <dbReference type="NCBI Taxonomy" id="306902"/>
    <lineage>
        <taxon>Eukaryota</taxon>
        <taxon>Fungi</taxon>
        <taxon>Dikarya</taxon>
        <taxon>Ascomycota</taxon>
        <taxon>Saccharomycotina</taxon>
        <taxon>Pichiomycetes</taxon>
        <taxon>Metschnikowiaceae</taxon>
        <taxon>Clavispora</taxon>
    </lineage>
</organism>
<sequence length="228" mass="26141">MVSPFGSCAWISRSCIYVMQSVYFDCACSCRPHRGSCNPLLLLSMAARGKSQDRLLDLEERLYPSRETPDEDPYILLDVALLFWNNGNRVTKYIRHIFKADISVDEASEWALEKYRETILPEKKYVFCLGEEPGSGKSLSSQKFVTIHDTSARLRDIYKERDMMCISDVPDYNNRVKKLVVKWVLIVLGLVLLVLLALLSSLALIVTKIVASFQESQSKKPSLWERFM</sequence>
<dbReference type="HOGENOM" id="CLU_1214633_0_0_1"/>
<keyword evidence="1" id="KW-1133">Transmembrane helix</keyword>
<dbReference type="AlphaFoldDB" id="C4Y1S3"/>
<name>C4Y1S3_CLAL4</name>
<accession>C4Y1S3</accession>
<gene>
    <name evidence="2" type="ORF">CLUG_02155</name>
</gene>
<dbReference type="GeneID" id="8498499"/>
<evidence type="ECO:0000313" key="2">
    <source>
        <dbReference type="EMBL" id="EEQ38032.1"/>
    </source>
</evidence>
<dbReference type="Proteomes" id="UP000007703">
    <property type="component" value="Unassembled WGS sequence"/>
</dbReference>
<dbReference type="InParanoid" id="C4Y1S3"/>
<evidence type="ECO:0000313" key="3">
    <source>
        <dbReference type="Proteomes" id="UP000007703"/>
    </source>
</evidence>
<protein>
    <submittedName>
        <fullName evidence="2">Uncharacterized protein</fullName>
    </submittedName>
</protein>
<dbReference type="EMBL" id="CH408077">
    <property type="protein sequence ID" value="EEQ38032.1"/>
    <property type="molecule type" value="Genomic_DNA"/>
</dbReference>
<feature type="transmembrane region" description="Helical" evidence="1">
    <location>
        <begin position="183"/>
        <end position="211"/>
    </location>
</feature>
<dbReference type="VEuPathDB" id="FungiDB:CLUG_02155"/>
<proteinExistence type="predicted"/>